<reference evidence="8 9" key="1">
    <citation type="submission" date="2019-02" db="EMBL/GenBank/DDBJ databases">
        <title>Deep-cultivation of Planctomycetes and their phenomic and genomic characterization uncovers novel biology.</title>
        <authorList>
            <person name="Wiegand S."/>
            <person name="Jogler M."/>
            <person name="Boedeker C."/>
            <person name="Pinto D."/>
            <person name="Vollmers J."/>
            <person name="Rivas-Marin E."/>
            <person name="Kohn T."/>
            <person name="Peeters S.H."/>
            <person name="Heuer A."/>
            <person name="Rast P."/>
            <person name="Oberbeckmann S."/>
            <person name="Bunk B."/>
            <person name="Jeske O."/>
            <person name="Meyerdierks A."/>
            <person name="Storesund J.E."/>
            <person name="Kallscheuer N."/>
            <person name="Luecker S."/>
            <person name="Lage O.M."/>
            <person name="Pohl T."/>
            <person name="Merkel B.J."/>
            <person name="Hornburger P."/>
            <person name="Mueller R.-W."/>
            <person name="Bruemmer F."/>
            <person name="Labrenz M."/>
            <person name="Spormann A.M."/>
            <person name="Op Den Camp H."/>
            <person name="Overmann J."/>
            <person name="Amann R."/>
            <person name="Jetten M.S.M."/>
            <person name="Mascher T."/>
            <person name="Medema M.H."/>
            <person name="Devos D.P."/>
            <person name="Kaster A.-K."/>
            <person name="Ovreas L."/>
            <person name="Rohde M."/>
            <person name="Galperin M.Y."/>
            <person name="Jogler C."/>
        </authorList>
    </citation>
    <scope>NUCLEOTIDE SEQUENCE [LARGE SCALE GENOMIC DNA]</scope>
    <source>
        <strain evidence="8 9">CA85</strain>
    </source>
</reference>
<dbReference type="InterPro" id="IPR006543">
    <property type="entry name" value="Histidinol-phos"/>
</dbReference>
<dbReference type="NCBIfam" id="TIGR01662">
    <property type="entry name" value="HAD-SF-IIIA"/>
    <property type="match status" value="1"/>
</dbReference>
<dbReference type="AlphaFoldDB" id="A0A5C5WQ26"/>
<evidence type="ECO:0000313" key="9">
    <source>
        <dbReference type="Proteomes" id="UP000318053"/>
    </source>
</evidence>
<name>A0A5C5WQ26_9BACT</name>
<dbReference type="Pfam" id="PF13242">
    <property type="entry name" value="Hydrolase_like"/>
    <property type="match status" value="1"/>
</dbReference>
<keyword evidence="9" id="KW-1185">Reference proteome</keyword>
<dbReference type="GO" id="GO:0016791">
    <property type="term" value="F:phosphatase activity"/>
    <property type="evidence" value="ECO:0007669"/>
    <property type="project" value="InterPro"/>
</dbReference>
<dbReference type="GO" id="GO:0005737">
    <property type="term" value="C:cytoplasm"/>
    <property type="evidence" value="ECO:0007669"/>
    <property type="project" value="UniProtKB-SubCell"/>
</dbReference>
<keyword evidence="3" id="KW-0963">Cytoplasm</keyword>
<dbReference type="Gene3D" id="3.40.50.1000">
    <property type="entry name" value="HAD superfamily/HAD-like"/>
    <property type="match status" value="1"/>
</dbReference>
<dbReference type="GO" id="GO:0046872">
    <property type="term" value="F:metal ion binding"/>
    <property type="evidence" value="ECO:0007669"/>
    <property type="project" value="UniProtKB-KW"/>
</dbReference>
<evidence type="ECO:0000256" key="2">
    <source>
        <dbReference type="ARBA" id="ARBA00005628"/>
    </source>
</evidence>
<accession>A0A5C5WQ26</accession>
<evidence type="ECO:0000256" key="4">
    <source>
        <dbReference type="ARBA" id="ARBA00022723"/>
    </source>
</evidence>
<proteinExistence type="inferred from homology"/>
<sequence>MIDTGYPSSADEVVLIDGAAEALRRLMANEYRLFIVSNQSGVGRGYFTETQMWSVHNRLIELFQTEGVTFTDSAYCTDEPSQPGSRRKPSPDMILGLINQYALSPSQCYMVGDKSSDVAAGCAAGCRSVFYGDASQTRTWLPTAAPCLSTNNWRRIADEILSRPPQPADARFRSGSARV</sequence>
<dbReference type="InterPro" id="IPR006549">
    <property type="entry name" value="HAD-SF_hydro_IIIA"/>
</dbReference>
<dbReference type="SUPFAM" id="SSF56784">
    <property type="entry name" value="HAD-like"/>
    <property type="match status" value="1"/>
</dbReference>
<evidence type="ECO:0000256" key="6">
    <source>
        <dbReference type="ARBA" id="ARBA00023277"/>
    </source>
</evidence>
<keyword evidence="6" id="KW-0119">Carbohydrate metabolism</keyword>
<dbReference type="PANTHER" id="PTHR42891">
    <property type="entry name" value="D-GLYCERO-BETA-D-MANNO-HEPTOSE-1,7-BISPHOSPHATE 7-PHOSPHATASE"/>
    <property type="match status" value="1"/>
</dbReference>
<comment type="subcellular location">
    <subcellularLocation>
        <location evidence="1">Cytoplasm</location>
    </subcellularLocation>
</comment>
<comment type="similarity">
    <text evidence="2">Belongs to the GmhB family.</text>
</comment>
<dbReference type="Proteomes" id="UP000318053">
    <property type="component" value="Unassembled WGS sequence"/>
</dbReference>
<comment type="caution">
    <text evidence="8">The sequence shown here is derived from an EMBL/GenBank/DDBJ whole genome shotgun (WGS) entry which is preliminary data.</text>
</comment>
<dbReference type="GO" id="GO:0005975">
    <property type="term" value="P:carbohydrate metabolic process"/>
    <property type="evidence" value="ECO:0007669"/>
    <property type="project" value="InterPro"/>
</dbReference>
<dbReference type="InterPro" id="IPR004446">
    <property type="entry name" value="Heptose_bisP_phosphatase"/>
</dbReference>
<evidence type="ECO:0000256" key="1">
    <source>
        <dbReference type="ARBA" id="ARBA00004496"/>
    </source>
</evidence>
<dbReference type="EMBL" id="SJPK01000032">
    <property type="protein sequence ID" value="TWT52133.1"/>
    <property type="molecule type" value="Genomic_DNA"/>
</dbReference>
<keyword evidence="4" id="KW-0479">Metal-binding</keyword>
<dbReference type="PANTHER" id="PTHR42891:SF1">
    <property type="entry name" value="D-GLYCERO-BETA-D-MANNO-HEPTOSE-1,7-BISPHOSPHATE 7-PHOSPHATASE"/>
    <property type="match status" value="1"/>
</dbReference>
<dbReference type="InterPro" id="IPR036412">
    <property type="entry name" value="HAD-like_sf"/>
</dbReference>
<protein>
    <recommendedName>
        <fullName evidence="7">D,D-heptose 1,7-bisphosphate phosphatase</fullName>
    </recommendedName>
</protein>
<evidence type="ECO:0000256" key="3">
    <source>
        <dbReference type="ARBA" id="ARBA00022490"/>
    </source>
</evidence>
<organism evidence="8 9">
    <name type="scientific">Allorhodopirellula solitaria</name>
    <dbReference type="NCBI Taxonomy" id="2527987"/>
    <lineage>
        <taxon>Bacteria</taxon>
        <taxon>Pseudomonadati</taxon>
        <taxon>Planctomycetota</taxon>
        <taxon>Planctomycetia</taxon>
        <taxon>Pirellulales</taxon>
        <taxon>Pirellulaceae</taxon>
        <taxon>Allorhodopirellula</taxon>
    </lineage>
</organism>
<dbReference type="InterPro" id="IPR023214">
    <property type="entry name" value="HAD_sf"/>
</dbReference>
<gene>
    <name evidence="8" type="primary">gmhB</name>
    <name evidence="8" type="ORF">CA85_51010</name>
</gene>
<evidence type="ECO:0000313" key="8">
    <source>
        <dbReference type="EMBL" id="TWT52133.1"/>
    </source>
</evidence>
<evidence type="ECO:0000256" key="7">
    <source>
        <dbReference type="ARBA" id="ARBA00031828"/>
    </source>
</evidence>
<evidence type="ECO:0000256" key="5">
    <source>
        <dbReference type="ARBA" id="ARBA00022801"/>
    </source>
</evidence>
<keyword evidence="5 8" id="KW-0378">Hydrolase</keyword>
<dbReference type="NCBIfam" id="TIGR01656">
    <property type="entry name" value="Histidinol-ppas"/>
    <property type="match status" value="1"/>
</dbReference>